<reference evidence="4 5" key="1">
    <citation type="journal article" date="2019" name="Int. J. Syst. Evol. Microbiol.">
        <title>The Global Catalogue of Microorganisms (GCM) 10K type strain sequencing project: providing services to taxonomists for standard genome sequencing and annotation.</title>
        <authorList>
            <consortium name="The Broad Institute Genomics Platform"/>
            <consortium name="The Broad Institute Genome Sequencing Center for Infectious Disease"/>
            <person name="Wu L."/>
            <person name="Ma J."/>
        </authorList>
    </citation>
    <scope>NUCLEOTIDE SEQUENCE [LARGE SCALE GENOMIC DNA]</scope>
    <source>
        <strain evidence="4 5">JCM 17504</strain>
    </source>
</reference>
<feature type="compositionally biased region" description="Basic and acidic residues" evidence="1">
    <location>
        <begin position="23"/>
        <end position="35"/>
    </location>
</feature>
<sequence>MFDRFGHDDEGSDDPGYTEEPDMAPKVRDPSDRFDTNPPAAPKPIDGNADPEIQKEFWAQVILFNIALFAFSLGLMLVGFERQWMFGGLLVVVGAIAFARGYKRYRDFQKD</sequence>
<keyword evidence="2" id="KW-0812">Transmembrane</keyword>
<feature type="compositionally biased region" description="Acidic residues" evidence="1">
    <location>
        <begin position="10"/>
        <end position="22"/>
    </location>
</feature>
<dbReference type="InterPro" id="IPR055746">
    <property type="entry name" value="DUF7322"/>
</dbReference>
<proteinExistence type="predicted"/>
<evidence type="ECO:0000256" key="1">
    <source>
        <dbReference type="SAM" id="MobiDB-lite"/>
    </source>
</evidence>
<feature type="transmembrane region" description="Helical" evidence="2">
    <location>
        <begin position="57"/>
        <end position="78"/>
    </location>
</feature>
<evidence type="ECO:0000256" key="2">
    <source>
        <dbReference type="SAM" id="Phobius"/>
    </source>
</evidence>
<name>A0AAV3UBY3_9EURY</name>
<evidence type="ECO:0000313" key="5">
    <source>
        <dbReference type="Proteomes" id="UP001501729"/>
    </source>
</evidence>
<evidence type="ECO:0000313" key="4">
    <source>
        <dbReference type="EMBL" id="GAA5042537.1"/>
    </source>
</evidence>
<keyword evidence="2" id="KW-0472">Membrane</keyword>
<feature type="transmembrane region" description="Helical" evidence="2">
    <location>
        <begin position="84"/>
        <end position="102"/>
    </location>
</feature>
<dbReference type="EMBL" id="BAABKX010000001">
    <property type="protein sequence ID" value="GAA5042537.1"/>
    <property type="molecule type" value="Genomic_DNA"/>
</dbReference>
<evidence type="ECO:0000259" key="3">
    <source>
        <dbReference type="Pfam" id="PF24008"/>
    </source>
</evidence>
<protein>
    <recommendedName>
        <fullName evidence="3">DUF7322 domain-containing protein</fullName>
    </recommendedName>
</protein>
<dbReference type="Pfam" id="PF24008">
    <property type="entry name" value="DUF7322"/>
    <property type="match status" value="1"/>
</dbReference>
<accession>A0AAV3UBY3</accession>
<dbReference type="GeneID" id="68615292"/>
<organism evidence="4 5">
    <name type="scientific">Haladaptatus pallidirubidus</name>
    <dbReference type="NCBI Taxonomy" id="1008152"/>
    <lineage>
        <taxon>Archaea</taxon>
        <taxon>Methanobacteriati</taxon>
        <taxon>Methanobacteriota</taxon>
        <taxon>Stenosarchaea group</taxon>
        <taxon>Halobacteria</taxon>
        <taxon>Halobacteriales</taxon>
        <taxon>Haladaptataceae</taxon>
        <taxon>Haladaptatus</taxon>
    </lineage>
</organism>
<dbReference type="Proteomes" id="UP001501729">
    <property type="component" value="Unassembled WGS sequence"/>
</dbReference>
<feature type="domain" description="DUF7322" evidence="3">
    <location>
        <begin position="48"/>
        <end position="106"/>
    </location>
</feature>
<feature type="region of interest" description="Disordered" evidence="1">
    <location>
        <begin position="1"/>
        <end position="49"/>
    </location>
</feature>
<dbReference type="AlphaFoldDB" id="A0AAV3UBY3"/>
<dbReference type="RefSeq" id="WP_227775401.1">
    <property type="nucleotide sequence ID" value="NZ_BAABKX010000001.1"/>
</dbReference>
<comment type="caution">
    <text evidence="4">The sequence shown here is derived from an EMBL/GenBank/DDBJ whole genome shotgun (WGS) entry which is preliminary data.</text>
</comment>
<keyword evidence="2" id="KW-1133">Transmembrane helix</keyword>
<keyword evidence="5" id="KW-1185">Reference proteome</keyword>
<gene>
    <name evidence="4" type="ORF">GCM10025751_06020</name>
</gene>